<keyword evidence="1" id="KW-0175">Coiled coil</keyword>
<gene>
    <name evidence="3" type="ORF">SteCoe_15610</name>
</gene>
<dbReference type="InterPro" id="IPR051942">
    <property type="entry name" value="DENN_domain_containing_2"/>
</dbReference>
<protein>
    <recommendedName>
        <fullName evidence="2">UDENN domain-containing protein</fullName>
    </recommendedName>
</protein>
<dbReference type="SMART" id="SM00799">
    <property type="entry name" value="DENN"/>
    <property type="match status" value="1"/>
</dbReference>
<dbReference type="Proteomes" id="UP000187209">
    <property type="component" value="Unassembled WGS sequence"/>
</dbReference>
<dbReference type="AlphaFoldDB" id="A0A1R2C352"/>
<organism evidence="3 4">
    <name type="scientific">Stentor coeruleus</name>
    <dbReference type="NCBI Taxonomy" id="5963"/>
    <lineage>
        <taxon>Eukaryota</taxon>
        <taxon>Sar</taxon>
        <taxon>Alveolata</taxon>
        <taxon>Ciliophora</taxon>
        <taxon>Postciliodesmatophora</taxon>
        <taxon>Heterotrichea</taxon>
        <taxon>Heterotrichida</taxon>
        <taxon>Stentoridae</taxon>
        <taxon>Stentor</taxon>
    </lineage>
</organism>
<evidence type="ECO:0000259" key="2">
    <source>
        <dbReference type="PROSITE" id="PS50211"/>
    </source>
</evidence>
<dbReference type="PROSITE" id="PS50211">
    <property type="entry name" value="DENN"/>
    <property type="match status" value="1"/>
</dbReference>
<sequence length="573" mass="66185">MQEKPSLQDEYIRFLIASIETRKEIELAADQVNIYSQKNQQIKSQIFHMKQELEELENEIRIKKRHSESANNYSTIASSICGDLRAIQSLEQSLSLKKLTSKDLELESSPILYETEELEEIEFKMFSHFLIIGANPDKIEPNIPLNPEILYSFPDKKNLTDEAQSSIKSLSFPLGLYAHGLKENESITSQIFEVFYSSHFRDGNSFIFCIKPISNENEYDFQDMVNYDKSLLYCCCVVFDDLSSNTFFNTHFIVPKCYCLISYFPCFELHFEILYRLLALRRTKIVVNEDFLAEAPYMDAEKFFQGEETGLIEFYYEYAADNSSKPTEVQIILQSVENIDYTFPMDFYFLDKSWLCPIIFSLLNLNDFYYTLCAVLLEKSIVFVSKNLDALSSCVLGFQSFIMPLLCQCEIIPIANLNQLTNLKYNQKIIAGYPGELNLSLQSKLSSAIFIKLDECGIKTKLVINANNKALFKSINLTYNVTEKIKEYYKLFAERIVYIPDDLQIEAGRKVIEEIQKFIKWVLDEIVGSTDTNKHYDVEEILSNIGDSTSSCNHEFLGGVVSTSAFRSYYHEL</sequence>
<accession>A0A1R2C352</accession>
<evidence type="ECO:0000313" key="3">
    <source>
        <dbReference type="EMBL" id="OMJ83442.1"/>
    </source>
</evidence>
<dbReference type="EMBL" id="MPUH01000303">
    <property type="protein sequence ID" value="OMJ83442.1"/>
    <property type="molecule type" value="Genomic_DNA"/>
</dbReference>
<evidence type="ECO:0000256" key="1">
    <source>
        <dbReference type="SAM" id="Coils"/>
    </source>
</evidence>
<dbReference type="Gene3D" id="3.40.50.11500">
    <property type="match status" value="1"/>
</dbReference>
<dbReference type="PANTHER" id="PTHR15288:SF0">
    <property type="entry name" value="UDENN DOMAIN-CONTAINING PROTEIN"/>
    <property type="match status" value="1"/>
</dbReference>
<name>A0A1R2C352_9CILI</name>
<dbReference type="InterPro" id="IPR043153">
    <property type="entry name" value="DENN_C"/>
</dbReference>
<feature type="coiled-coil region" evidence="1">
    <location>
        <begin position="39"/>
        <end position="73"/>
    </location>
</feature>
<dbReference type="Gene3D" id="3.30.450.200">
    <property type="match status" value="1"/>
</dbReference>
<dbReference type="InterPro" id="IPR001194">
    <property type="entry name" value="cDENN_dom"/>
</dbReference>
<dbReference type="InterPro" id="IPR037516">
    <property type="entry name" value="Tripartite_DENN"/>
</dbReference>
<evidence type="ECO:0000313" key="4">
    <source>
        <dbReference type="Proteomes" id="UP000187209"/>
    </source>
</evidence>
<proteinExistence type="predicted"/>
<dbReference type="PANTHER" id="PTHR15288">
    <property type="entry name" value="DENN DOMAIN-CONTAINING PROTEIN 2"/>
    <property type="match status" value="1"/>
</dbReference>
<keyword evidence="4" id="KW-1185">Reference proteome</keyword>
<dbReference type="OrthoDB" id="305861at2759"/>
<feature type="domain" description="UDENN" evidence="2">
    <location>
        <begin position="129"/>
        <end position="573"/>
    </location>
</feature>
<reference evidence="3 4" key="1">
    <citation type="submission" date="2016-11" db="EMBL/GenBank/DDBJ databases">
        <title>The macronuclear genome of Stentor coeruleus: a giant cell with tiny introns.</title>
        <authorList>
            <person name="Slabodnick M."/>
            <person name="Ruby J.G."/>
            <person name="Reiff S.B."/>
            <person name="Swart E.C."/>
            <person name="Gosai S."/>
            <person name="Prabakaran S."/>
            <person name="Witkowska E."/>
            <person name="Larue G.E."/>
            <person name="Fisher S."/>
            <person name="Freeman R.M."/>
            <person name="Gunawardena J."/>
            <person name="Chu W."/>
            <person name="Stover N.A."/>
            <person name="Gregory B.D."/>
            <person name="Nowacki M."/>
            <person name="Derisi J."/>
            <person name="Roy S.W."/>
            <person name="Marshall W.F."/>
            <person name="Sood P."/>
        </authorList>
    </citation>
    <scope>NUCLEOTIDE SEQUENCE [LARGE SCALE GENOMIC DNA]</scope>
    <source>
        <strain evidence="3">WM001</strain>
    </source>
</reference>
<dbReference type="Pfam" id="PF02141">
    <property type="entry name" value="DENN"/>
    <property type="match status" value="1"/>
</dbReference>
<comment type="caution">
    <text evidence="3">The sequence shown here is derived from an EMBL/GenBank/DDBJ whole genome shotgun (WGS) entry which is preliminary data.</text>
</comment>